<dbReference type="Pfam" id="PF05635">
    <property type="entry name" value="23S_rRNA_IVP"/>
    <property type="match status" value="1"/>
</dbReference>
<name>A0A1F5IRW6_9BACT</name>
<evidence type="ECO:0000313" key="1">
    <source>
        <dbReference type="EMBL" id="OGE19114.1"/>
    </source>
</evidence>
<gene>
    <name evidence="1" type="ORF">A2871_01310</name>
</gene>
<dbReference type="Proteomes" id="UP000176336">
    <property type="component" value="Unassembled WGS sequence"/>
</dbReference>
<protein>
    <recommendedName>
        <fullName evidence="3">Four helix bundle protein</fullName>
    </recommendedName>
</protein>
<dbReference type="InterPro" id="IPR012657">
    <property type="entry name" value="23S_rRNA-intervening_sequence"/>
</dbReference>
<sequence>MKTLTEAEVIQQQIAKTLKELSAPKKPLQRSRVWQDPQGYQYLAVWQNAALLRVLIRKFTLNLTLNYPFERRLKAQLDDAARSQKRNIEEGWKRPTTSEYLNFLGYAQASLEEVKGDIRDAKVDSFLPSKPLSSLKDIGIDLNVFKGPAKGQAKGEPTDPGHPYFQPLETLSPNTLTFEMFIELINKTDYLLRVLVESLEKKLRENQKGYRIEQERIKEKFKKK</sequence>
<dbReference type="NCBIfam" id="TIGR02436">
    <property type="entry name" value="four helix bundle protein"/>
    <property type="match status" value="1"/>
</dbReference>
<dbReference type="SUPFAM" id="SSF158446">
    <property type="entry name" value="IVS-encoded protein-like"/>
    <property type="match status" value="1"/>
</dbReference>
<proteinExistence type="predicted"/>
<evidence type="ECO:0000313" key="2">
    <source>
        <dbReference type="Proteomes" id="UP000176336"/>
    </source>
</evidence>
<reference evidence="1 2" key="1">
    <citation type="journal article" date="2016" name="Nat. Commun.">
        <title>Thousands of microbial genomes shed light on interconnected biogeochemical processes in an aquifer system.</title>
        <authorList>
            <person name="Anantharaman K."/>
            <person name="Brown C.T."/>
            <person name="Hug L.A."/>
            <person name="Sharon I."/>
            <person name="Castelle C.J."/>
            <person name="Probst A.J."/>
            <person name="Thomas B.C."/>
            <person name="Singh A."/>
            <person name="Wilkins M.J."/>
            <person name="Karaoz U."/>
            <person name="Brodie E.L."/>
            <person name="Williams K.H."/>
            <person name="Hubbard S.S."/>
            <person name="Banfield J.F."/>
        </authorList>
    </citation>
    <scope>NUCLEOTIDE SEQUENCE [LARGE SCALE GENOMIC DNA]</scope>
</reference>
<dbReference type="InterPro" id="IPR036583">
    <property type="entry name" value="23S_rRNA_IVS_sf"/>
</dbReference>
<organism evidence="1 2">
    <name type="scientific">Candidatus Daviesbacteria bacterium RIFCSPHIGHO2_01_FULL_41_23</name>
    <dbReference type="NCBI Taxonomy" id="1797764"/>
    <lineage>
        <taxon>Bacteria</taxon>
        <taxon>Candidatus Daviesiibacteriota</taxon>
    </lineage>
</organism>
<dbReference type="EMBL" id="MFCR01000005">
    <property type="protein sequence ID" value="OGE19114.1"/>
    <property type="molecule type" value="Genomic_DNA"/>
</dbReference>
<comment type="caution">
    <text evidence="1">The sequence shown here is derived from an EMBL/GenBank/DDBJ whole genome shotgun (WGS) entry which is preliminary data.</text>
</comment>
<dbReference type="AlphaFoldDB" id="A0A1F5IRW6"/>
<dbReference type="Gene3D" id="1.20.1440.60">
    <property type="entry name" value="23S rRNA-intervening sequence"/>
    <property type="match status" value="1"/>
</dbReference>
<evidence type="ECO:0008006" key="3">
    <source>
        <dbReference type="Google" id="ProtNLM"/>
    </source>
</evidence>
<accession>A0A1F5IRW6</accession>